<dbReference type="PANTHER" id="PTHR30408">
    <property type="entry name" value="TYPE-1 RESTRICTION ENZYME ECOKI SPECIFICITY PROTEIN"/>
    <property type="match status" value="1"/>
</dbReference>
<keyword evidence="3" id="KW-0238">DNA-binding</keyword>
<dbReference type="InterPro" id="IPR000055">
    <property type="entry name" value="Restrct_endonuc_typeI_TRD"/>
</dbReference>
<keyword evidence="2" id="KW-0680">Restriction system</keyword>
<evidence type="ECO:0000259" key="4">
    <source>
        <dbReference type="Pfam" id="PF01420"/>
    </source>
</evidence>
<keyword evidence="5" id="KW-0378">Hydrolase</keyword>
<accession>A0AAW4SQF4</accession>
<name>A0AAW4SQF4_9BACE</name>
<feature type="domain" description="Type I restriction modification DNA specificity" evidence="4">
    <location>
        <begin position="23"/>
        <end position="198"/>
    </location>
</feature>
<evidence type="ECO:0000256" key="1">
    <source>
        <dbReference type="ARBA" id="ARBA00010923"/>
    </source>
</evidence>
<sequence length="404" mass="46435">MASNNNKDKCNVPHLRFPEFSGEWKMATFGDIAKGFDYGMNAAAKSFDGNNKYIRITDIDEVSSQYLYDDVVSPDGELEDRYLVKENDILLARTGASTGKSYLYRNSDGKLYFAGFLIRANIYKHNSYFVFSQLHTLRYKKWISVMSARSGQPGINSQEYASFPVYTTSLQEEDKIATFLKLLDERIITQNKIIDKLQSLIKGIVYQAKIDGVRQNTWQKKELRKVLQERNEKNTKGYEVCSVSVTQGVVNQIEYLGRSFAAKDTLHYNVVKYGDIVYTKSPTGDFPYGIVKRSNIRYNVAVSPLYGVYEPVNDNIGIILHFYFMQPSNALNYLHRLIQKGAKNTISITNGRFLENTIPLPNSSEETKRLAWLLTAIQNKMVLELDLLSNYQKQKQYLLRQMFI</sequence>
<dbReference type="GO" id="GO:0016787">
    <property type="term" value="F:hydrolase activity"/>
    <property type="evidence" value="ECO:0007669"/>
    <property type="project" value="UniProtKB-KW"/>
</dbReference>
<dbReference type="InterPro" id="IPR044946">
    <property type="entry name" value="Restrct_endonuc_typeI_TRD_sf"/>
</dbReference>
<organism evidence="5 6">
    <name type="scientific">Bacteroides xylanisolvens</name>
    <dbReference type="NCBI Taxonomy" id="371601"/>
    <lineage>
        <taxon>Bacteria</taxon>
        <taxon>Pseudomonadati</taxon>
        <taxon>Bacteroidota</taxon>
        <taxon>Bacteroidia</taxon>
        <taxon>Bacteroidales</taxon>
        <taxon>Bacteroidaceae</taxon>
        <taxon>Bacteroides</taxon>
    </lineage>
</organism>
<comment type="caution">
    <text evidence="5">The sequence shown here is derived from an EMBL/GenBank/DDBJ whole genome shotgun (WGS) entry which is preliminary data.</text>
</comment>
<dbReference type="InterPro" id="IPR052021">
    <property type="entry name" value="Type-I_RS_S_subunit"/>
</dbReference>
<gene>
    <name evidence="5" type="ORF">LDZ35_17515</name>
</gene>
<protein>
    <submittedName>
        <fullName evidence="5">Restriction endonuclease subunit S</fullName>
        <ecNumber evidence="5">3.1.21.-</ecNumber>
    </submittedName>
</protein>
<evidence type="ECO:0000313" key="6">
    <source>
        <dbReference type="Proteomes" id="UP001197958"/>
    </source>
</evidence>
<dbReference type="SUPFAM" id="SSF116734">
    <property type="entry name" value="DNA methylase specificity domain"/>
    <property type="match status" value="2"/>
</dbReference>
<reference evidence="5" key="1">
    <citation type="submission" date="2023-08" db="EMBL/GenBank/DDBJ databases">
        <title>Mucin Metabolism Genes Underlie the Key Renovations of Bacteroides xylanisolvens Genomes in Captive Great Apes.</title>
        <authorList>
            <person name="Nishida A.H."/>
        </authorList>
    </citation>
    <scope>NUCLEOTIDE SEQUENCE</scope>
    <source>
        <strain evidence="5">P19.10B</strain>
    </source>
</reference>
<dbReference type="PANTHER" id="PTHR30408:SF13">
    <property type="entry name" value="TYPE I RESTRICTION ENZYME HINDI SPECIFICITY SUBUNIT"/>
    <property type="match status" value="1"/>
</dbReference>
<dbReference type="Gene3D" id="3.90.220.20">
    <property type="entry name" value="DNA methylase specificity domains"/>
    <property type="match status" value="2"/>
</dbReference>
<dbReference type="AlphaFoldDB" id="A0AAW4SQF4"/>
<evidence type="ECO:0000256" key="3">
    <source>
        <dbReference type="ARBA" id="ARBA00023125"/>
    </source>
</evidence>
<keyword evidence="5" id="KW-0540">Nuclease</keyword>
<evidence type="ECO:0000256" key="2">
    <source>
        <dbReference type="ARBA" id="ARBA00022747"/>
    </source>
</evidence>
<dbReference type="GO" id="GO:0009307">
    <property type="term" value="P:DNA restriction-modification system"/>
    <property type="evidence" value="ECO:0007669"/>
    <property type="project" value="UniProtKB-KW"/>
</dbReference>
<dbReference type="Proteomes" id="UP001197958">
    <property type="component" value="Unassembled WGS sequence"/>
</dbReference>
<dbReference type="GO" id="GO:0003677">
    <property type="term" value="F:DNA binding"/>
    <property type="evidence" value="ECO:0007669"/>
    <property type="project" value="UniProtKB-KW"/>
</dbReference>
<proteinExistence type="inferred from homology"/>
<comment type="similarity">
    <text evidence="1">Belongs to the type-I restriction system S methylase family.</text>
</comment>
<dbReference type="EMBL" id="JAIWWW010000037">
    <property type="protein sequence ID" value="MCA4525001.1"/>
    <property type="molecule type" value="Genomic_DNA"/>
</dbReference>
<dbReference type="Pfam" id="PF01420">
    <property type="entry name" value="Methylase_S"/>
    <property type="match status" value="1"/>
</dbReference>
<keyword evidence="5" id="KW-0255">Endonuclease</keyword>
<dbReference type="GO" id="GO:0004519">
    <property type="term" value="F:endonuclease activity"/>
    <property type="evidence" value="ECO:0007669"/>
    <property type="project" value="UniProtKB-KW"/>
</dbReference>
<dbReference type="RefSeq" id="WP_225489798.1">
    <property type="nucleotide sequence ID" value="NZ_JAIWWL010000047.1"/>
</dbReference>
<dbReference type="EC" id="3.1.21.-" evidence="5"/>
<evidence type="ECO:0000313" key="5">
    <source>
        <dbReference type="EMBL" id="MCA4525001.1"/>
    </source>
</evidence>
<dbReference type="CDD" id="cd17521">
    <property type="entry name" value="RMtype1_S_Sau13435ORF2165P_TRD2-CR2_like"/>
    <property type="match status" value="1"/>
</dbReference>